<dbReference type="InterPro" id="IPR023401">
    <property type="entry name" value="ODC_N"/>
</dbReference>
<evidence type="ECO:0000313" key="2">
    <source>
        <dbReference type="EMBL" id="NMP33469.1"/>
    </source>
</evidence>
<dbReference type="EMBL" id="JABBXH010000009">
    <property type="protein sequence ID" value="NMP33469.1"/>
    <property type="molecule type" value="Genomic_DNA"/>
</dbReference>
<dbReference type="PIRSF" id="PIRSF001439">
    <property type="entry name" value="CryM"/>
    <property type="match status" value="1"/>
</dbReference>
<comment type="similarity">
    <text evidence="1">Belongs to the ornithine cyclodeaminase/mu-crystallin family.</text>
</comment>
<protein>
    <submittedName>
        <fullName evidence="2">Ornithine cyclodeaminase family protein</fullName>
    </submittedName>
</protein>
<dbReference type="Proteomes" id="UP000568664">
    <property type="component" value="Unassembled WGS sequence"/>
</dbReference>
<evidence type="ECO:0000256" key="1">
    <source>
        <dbReference type="ARBA" id="ARBA00008903"/>
    </source>
</evidence>
<dbReference type="SUPFAM" id="SSF51735">
    <property type="entry name" value="NAD(P)-binding Rossmann-fold domains"/>
    <property type="match status" value="1"/>
</dbReference>
<name>A0A7Y0Q7U6_9GAMM</name>
<dbReference type="InterPro" id="IPR036291">
    <property type="entry name" value="NAD(P)-bd_dom_sf"/>
</dbReference>
<dbReference type="InterPro" id="IPR003462">
    <property type="entry name" value="ODC_Mu_crystall"/>
</dbReference>
<dbReference type="RefSeq" id="WP_169076788.1">
    <property type="nucleotide sequence ID" value="NZ_JABBXH010000009.1"/>
</dbReference>
<comment type="caution">
    <text evidence="2">The sequence shown here is derived from an EMBL/GenBank/DDBJ whole genome shotgun (WGS) entry which is preliminary data.</text>
</comment>
<dbReference type="FunFam" id="3.40.50.720:FF:000311">
    <property type="entry name" value="Ornithine cyclodeaminase"/>
    <property type="match status" value="1"/>
</dbReference>
<accession>A0A7Y0Q7U6</accession>
<sequence>MNNFISAEQINQRLTPRALVDKLAKAFASDITTPMRQHFDIDNPYSERETTLLVMPSWQQGKDIGIKLVTVVPDSYKYDLPSIQGVYVLLDAVKGNVKAILDAPTLTAKRTAAASALASQFMSRADSKVLTMVGTGTLAPELIKAHAVTRPITTVNIWGRNLSKAQALADALTHLALKINVVESLEVAVSEADIISCATMSQTPLIKGHWLKQGQHLDMVGAYRPDMREADDECIRRSRIVVDNYQGACKETGDIRIPLDKGILTKDGIVADLFELCKKQKEFVRRSGDITFFKSVGHALEDLAAAQLVYECQGESK</sequence>
<dbReference type="NCBIfam" id="NF004793">
    <property type="entry name" value="PRK06141.1"/>
    <property type="match status" value="1"/>
</dbReference>
<evidence type="ECO:0000313" key="3">
    <source>
        <dbReference type="Proteomes" id="UP000568664"/>
    </source>
</evidence>
<reference evidence="2 3" key="1">
    <citation type="submission" date="2020-04" db="EMBL/GenBank/DDBJ databases">
        <title>Thalassotalea sp. M1531, isolated from the surface of marine red alga.</title>
        <authorList>
            <person name="Pang L."/>
            <person name="Lu D.-C."/>
        </authorList>
    </citation>
    <scope>NUCLEOTIDE SEQUENCE [LARGE SCALE GENOMIC DNA]</scope>
    <source>
        <strain evidence="2 3">M1531</strain>
    </source>
</reference>
<dbReference type="GO" id="GO:0005737">
    <property type="term" value="C:cytoplasm"/>
    <property type="evidence" value="ECO:0007669"/>
    <property type="project" value="TreeGrafter"/>
</dbReference>
<dbReference type="GO" id="GO:0016491">
    <property type="term" value="F:oxidoreductase activity"/>
    <property type="evidence" value="ECO:0007669"/>
    <property type="project" value="UniProtKB-ARBA"/>
</dbReference>
<dbReference type="AlphaFoldDB" id="A0A7Y0Q7U6"/>
<proteinExistence type="inferred from homology"/>
<dbReference type="Pfam" id="PF02423">
    <property type="entry name" value="OCD_Mu_crystall"/>
    <property type="match status" value="1"/>
</dbReference>
<dbReference type="PANTHER" id="PTHR13812:SF19">
    <property type="entry name" value="KETIMINE REDUCTASE MU-CRYSTALLIN"/>
    <property type="match status" value="1"/>
</dbReference>
<keyword evidence="3" id="KW-1185">Reference proteome</keyword>
<dbReference type="Gene3D" id="3.30.1780.10">
    <property type="entry name" value="ornithine cyclodeaminase, domain 1"/>
    <property type="match status" value="1"/>
</dbReference>
<dbReference type="Gene3D" id="3.40.50.720">
    <property type="entry name" value="NAD(P)-binding Rossmann-like Domain"/>
    <property type="match status" value="1"/>
</dbReference>
<dbReference type="GO" id="GO:0019752">
    <property type="term" value="P:carboxylic acid metabolic process"/>
    <property type="evidence" value="ECO:0007669"/>
    <property type="project" value="UniProtKB-ARBA"/>
</dbReference>
<organism evidence="2 3">
    <name type="scientific">Thalassotalea algicola</name>
    <dbReference type="NCBI Taxonomy" id="2716224"/>
    <lineage>
        <taxon>Bacteria</taxon>
        <taxon>Pseudomonadati</taxon>
        <taxon>Pseudomonadota</taxon>
        <taxon>Gammaproteobacteria</taxon>
        <taxon>Alteromonadales</taxon>
        <taxon>Colwelliaceae</taxon>
        <taxon>Thalassotalea</taxon>
    </lineage>
</organism>
<dbReference type="PANTHER" id="PTHR13812">
    <property type="entry name" value="KETIMINE REDUCTASE MU-CRYSTALLIN"/>
    <property type="match status" value="1"/>
</dbReference>
<gene>
    <name evidence="2" type="ORF">HII17_18130</name>
</gene>